<keyword evidence="2" id="KW-1185">Reference proteome</keyword>
<evidence type="ECO:0000313" key="2">
    <source>
        <dbReference type="Proteomes" id="UP001056120"/>
    </source>
</evidence>
<accession>A0ACB8ZD02</accession>
<proteinExistence type="predicted"/>
<dbReference type="Proteomes" id="UP001056120">
    <property type="component" value="Linkage Group LG26"/>
</dbReference>
<name>A0ACB8ZD02_9ASTR</name>
<comment type="caution">
    <text evidence="1">The sequence shown here is derived from an EMBL/GenBank/DDBJ whole genome shotgun (WGS) entry which is preliminary data.</text>
</comment>
<organism evidence="1 2">
    <name type="scientific">Smallanthus sonchifolius</name>
    <dbReference type="NCBI Taxonomy" id="185202"/>
    <lineage>
        <taxon>Eukaryota</taxon>
        <taxon>Viridiplantae</taxon>
        <taxon>Streptophyta</taxon>
        <taxon>Embryophyta</taxon>
        <taxon>Tracheophyta</taxon>
        <taxon>Spermatophyta</taxon>
        <taxon>Magnoliopsida</taxon>
        <taxon>eudicotyledons</taxon>
        <taxon>Gunneridae</taxon>
        <taxon>Pentapetalae</taxon>
        <taxon>asterids</taxon>
        <taxon>campanulids</taxon>
        <taxon>Asterales</taxon>
        <taxon>Asteraceae</taxon>
        <taxon>Asteroideae</taxon>
        <taxon>Heliantheae alliance</taxon>
        <taxon>Millerieae</taxon>
        <taxon>Smallanthus</taxon>
    </lineage>
</organism>
<reference evidence="1 2" key="2">
    <citation type="journal article" date="2022" name="Mol. Ecol. Resour.">
        <title>The genomes of chicory, endive, great burdock and yacon provide insights into Asteraceae paleo-polyploidization history and plant inulin production.</title>
        <authorList>
            <person name="Fan W."/>
            <person name="Wang S."/>
            <person name="Wang H."/>
            <person name="Wang A."/>
            <person name="Jiang F."/>
            <person name="Liu H."/>
            <person name="Zhao H."/>
            <person name="Xu D."/>
            <person name="Zhang Y."/>
        </authorList>
    </citation>
    <scope>NUCLEOTIDE SEQUENCE [LARGE SCALE GENOMIC DNA]</scope>
    <source>
        <strain evidence="2">cv. Yunnan</strain>
        <tissue evidence="1">Leaves</tissue>
    </source>
</reference>
<gene>
    <name evidence="1" type="ORF">L1987_78164</name>
</gene>
<sequence>MPYPDDESISSAQNRFITEELSYDIHLLQKELHTLLNQLTNEQRNVFNKVMAAVKDKKGGVFFLYGYGGTGKTFLWKTLSPAIRCKGQIVLNVASSGIASLLLTGGRTAHSRFLIPLNLNEDSICRIKPGSEVTHLISQTQLIIWDEAPMVHKHAFEALDRSLNDILSPNNSNKSNIPFGGKVIVFGGDFRQILPVVPNRSRQDIVNAASCSSYIWRKCKLLKLTKNMRLTIGKDTADFEKTQNFAKWLLDLGEGNVGGINEGDAVIDIPDDILITDSVDPIGSLIDFVYPYILQNYKNPQFFQERAILAPTNEVVQEINDRFLAMFPGEQKEYLSSDSICQSEQLNDNFQQSLYSPDVLNGLKLSGLPNHSLVLKVGVPVMLLRNIDQKNGLCNGTRLQVKSLGNRVIEAEIISGSNIGTRTFIPRINLTPSDKRIPFKLQRKQFPLSVCFAMTINKSQGQSLSRVGLFLRQPVFTHGQLYVALSRVKSRDGLKILALDKDGKITNKTSNVVYKEIFTDL</sequence>
<evidence type="ECO:0000313" key="1">
    <source>
        <dbReference type="EMBL" id="KAI3695175.1"/>
    </source>
</evidence>
<reference evidence="2" key="1">
    <citation type="journal article" date="2022" name="Mol. Ecol. Resour.">
        <title>The genomes of chicory, endive, great burdock and yacon provide insights into Asteraceae palaeo-polyploidization history and plant inulin production.</title>
        <authorList>
            <person name="Fan W."/>
            <person name="Wang S."/>
            <person name="Wang H."/>
            <person name="Wang A."/>
            <person name="Jiang F."/>
            <person name="Liu H."/>
            <person name="Zhao H."/>
            <person name="Xu D."/>
            <person name="Zhang Y."/>
        </authorList>
    </citation>
    <scope>NUCLEOTIDE SEQUENCE [LARGE SCALE GENOMIC DNA]</scope>
    <source>
        <strain evidence="2">cv. Yunnan</strain>
    </source>
</reference>
<protein>
    <submittedName>
        <fullName evidence="1">Uncharacterized protein</fullName>
    </submittedName>
</protein>
<dbReference type="EMBL" id="CM042043">
    <property type="protein sequence ID" value="KAI3695175.1"/>
    <property type="molecule type" value="Genomic_DNA"/>
</dbReference>